<feature type="signal peptide" evidence="1">
    <location>
        <begin position="1"/>
        <end position="18"/>
    </location>
</feature>
<organism evidence="2 3">
    <name type="scientific">Deinococcus yavapaiensis KR-236</name>
    <dbReference type="NCBI Taxonomy" id="694435"/>
    <lineage>
        <taxon>Bacteria</taxon>
        <taxon>Thermotogati</taxon>
        <taxon>Deinococcota</taxon>
        <taxon>Deinococci</taxon>
        <taxon>Deinococcales</taxon>
        <taxon>Deinococcaceae</taxon>
        <taxon>Deinococcus</taxon>
    </lineage>
</organism>
<dbReference type="SUPFAM" id="SSF50156">
    <property type="entry name" value="PDZ domain-like"/>
    <property type="match status" value="1"/>
</dbReference>
<evidence type="ECO:0000313" key="3">
    <source>
        <dbReference type="Proteomes" id="UP000248326"/>
    </source>
</evidence>
<evidence type="ECO:0008006" key="4">
    <source>
        <dbReference type="Google" id="ProtNLM"/>
    </source>
</evidence>
<accession>A0A318S828</accession>
<proteinExistence type="predicted"/>
<keyword evidence="1" id="KW-0732">Signal</keyword>
<dbReference type="Proteomes" id="UP000248326">
    <property type="component" value="Unassembled WGS sequence"/>
</dbReference>
<dbReference type="InterPro" id="IPR036034">
    <property type="entry name" value="PDZ_sf"/>
</dbReference>
<dbReference type="EMBL" id="QJSX01000010">
    <property type="protein sequence ID" value="PYE53186.1"/>
    <property type="molecule type" value="Genomic_DNA"/>
</dbReference>
<dbReference type="AlphaFoldDB" id="A0A318S828"/>
<gene>
    <name evidence="2" type="ORF">DES52_110170</name>
</gene>
<name>A0A318S828_9DEIO</name>
<evidence type="ECO:0000256" key="1">
    <source>
        <dbReference type="SAM" id="SignalP"/>
    </source>
</evidence>
<reference evidence="2 3" key="1">
    <citation type="submission" date="2018-06" db="EMBL/GenBank/DDBJ databases">
        <title>Genomic Encyclopedia of Type Strains, Phase IV (KMG-IV): sequencing the most valuable type-strain genomes for metagenomic binning, comparative biology and taxonomic classification.</title>
        <authorList>
            <person name="Goeker M."/>
        </authorList>
    </citation>
    <scope>NUCLEOTIDE SEQUENCE [LARGE SCALE GENOMIC DNA]</scope>
    <source>
        <strain evidence="2 3">DSM 18048</strain>
    </source>
</reference>
<comment type="caution">
    <text evidence="2">The sequence shown here is derived from an EMBL/GenBank/DDBJ whole genome shotgun (WGS) entry which is preliminary data.</text>
</comment>
<keyword evidence="3" id="KW-1185">Reference proteome</keyword>
<protein>
    <recommendedName>
        <fullName evidence="4">PDZ domain-containing protein</fullName>
    </recommendedName>
</protein>
<evidence type="ECO:0000313" key="2">
    <source>
        <dbReference type="EMBL" id="PYE53186.1"/>
    </source>
</evidence>
<sequence>MRRLLLVALVLTPFSASAATAPLSLNGVISDWDGERNLLALLEVDTPFGPYNLTSGSLVDANGRFQVTLDEDVTHFLLPAKEALRVAGAESTCRDEVRLTPPSARAQQFNVALHEAKTHLGRIEQLSSNVLPPRVGDVNARLVYADRAAKLTGQVVCPSGRVEKWNVNLDAGWNWVRSRATGLVGGLPNFDVSSAALPATIRWFRYGEVGALDLTFGEGNRVTRLGENARRAGVRLGDKIVKVGALYIDEVVVDASGILAPGAPGERVTLLVERQGTRLSIFVPRDRVRIPWM</sequence>
<feature type="chain" id="PRO_5016319756" description="PDZ domain-containing protein" evidence="1">
    <location>
        <begin position="19"/>
        <end position="293"/>
    </location>
</feature>
<dbReference type="Gene3D" id="2.30.42.10">
    <property type="match status" value="1"/>
</dbReference>